<keyword evidence="1" id="KW-1133">Transmembrane helix</keyword>
<accession>A0A3B0PP89</accession>
<evidence type="ECO:0000313" key="2">
    <source>
        <dbReference type="EMBL" id="SYV97637.1"/>
    </source>
</evidence>
<feature type="non-terminal residue" evidence="2">
    <location>
        <position position="74"/>
    </location>
</feature>
<evidence type="ECO:0000256" key="1">
    <source>
        <dbReference type="SAM" id="Phobius"/>
    </source>
</evidence>
<feature type="transmembrane region" description="Helical" evidence="1">
    <location>
        <begin position="20"/>
        <end position="38"/>
    </location>
</feature>
<evidence type="ECO:0000313" key="3">
    <source>
        <dbReference type="Proteomes" id="UP000257559"/>
    </source>
</evidence>
<dbReference type="EMBL" id="LS991951">
    <property type="protein sequence ID" value="SYV97637.1"/>
    <property type="molecule type" value="Genomic_DNA"/>
</dbReference>
<keyword evidence="3" id="KW-1185">Reference proteome</keyword>
<dbReference type="AlphaFoldDB" id="A0A3B0PP89"/>
<dbReference type="Proteomes" id="UP000257559">
    <property type="component" value="Chromosome"/>
</dbReference>
<feature type="transmembrane region" description="Helical" evidence="1">
    <location>
        <begin position="50"/>
        <end position="69"/>
    </location>
</feature>
<keyword evidence="1" id="KW-0812">Transmembrane</keyword>
<protein>
    <submittedName>
        <fullName evidence="2">Uncharacterized protein</fullName>
    </submittedName>
</protein>
<dbReference type="KEGG" id="medw:NCTC10132_01003"/>
<keyword evidence="1" id="KW-0472">Membrane</keyword>
<sequence length="74" mass="8533">MIKKLISQISIELKNKHFYLFLLLGIIIFLTIIIAYFIKYPNASTKEAFSLLSVASIATALLFTIIFLLKYGFW</sequence>
<gene>
    <name evidence="2" type="ORF">NCTC10132_01003</name>
</gene>
<name>A0A3B0PP89_9BACT</name>
<proteinExistence type="predicted"/>
<organism evidence="2 3">
    <name type="scientific">Mycoplasmopsis edwardii</name>
    <dbReference type="NCBI Taxonomy" id="53558"/>
    <lineage>
        <taxon>Bacteria</taxon>
        <taxon>Bacillati</taxon>
        <taxon>Mycoplasmatota</taxon>
        <taxon>Mycoplasmoidales</taxon>
        <taxon>Metamycoplasmataceae</taxon>
        <taxon>Mycoplasmopsis</taxon>
    </lineage>
</organism>
<reference evidence="3" key="1">
    <citation type="submission" date="2018-06" db="EMBL/GenBank/DDBJ databases">
        <authorList>
            <consortium name="Pathogen Informatics"/>
        </authorList>
    </citation>
    <scope>NUCLEOTIDE SEQUENCE [LARGE SCALE GENOMIC DNA]</scope>
    <source>
        <strain evidence="3">NCTC10132</strain>
    </source>
</reference>